<protein>
    <submittedName>
        <fullName evidence="2">Uncharacterized protein</fullName>
    </submittedName>
</protein>
<dbReference type="GeneID" id="38786912"/>
<feature type="region of interest" description="Disordered" evidence="1">
    <location>
        <begin position="126"/>
        <end position="146"/>
    </location>
</feature>
<evidence type="ECO:0000313" key="2">
    <source>
        <dbReference type="EMBL" id="GBE89995.1"/>
    </source>
</evidence>
<comment type="caution">
    <text evidence="2">The sequence shown here is derived from an EMBL/GenBank/DDBJ whole genome shotgun (WGS) entry which is preliminary data.</text>
</comment>
<dbReference type="RefSeq" id="XP_027620908.1">
    <property type="nucleotide sequence ID" value="XM_027765107.1"/>
</dbReference>
<dbReference type="Proteomes" id="UP000287166">
    <property type="component" value="Unassembled WGS sequence"/>
</dbReference>
<evidence type="ECO:0000313" key="3">
    <source>
        <dbReference type="Proteomes" id="UP000287166"/>
    </source>
</evidence>
<dbReference type="InParanoid" id="A0A401H6D2"/>
<gene>
    <name evidence="2" type="ORF">SCP_1800170</name>
</gene>
<dbReference type="EMBL" id="BFAD01000018">
    <property type="protein sequence ID" value="GBE89995.1"/>
    <property type="molecule type" value="Genomic_DNA"/>
</dbReference>
<keyword evidence="3" id="KW-1185">Reference proteome</keyword>
<accession>A0A401H6D2</accession>
<organism evidence="2 3">
    <name type="scientific">Sparassis crispa</name>
    <dbReference type="NCBI Taxonomy" id="139825"/>
    <lineage>
        <taxon>Eukaryota</taxon>
        <taxon>Fungi</taxon>
        <taxon>Dikarya</taxon>
        <taxon>Basidiomycota</taxon>
        <taxon>Agaricomycotina</taxon>
        <taxon>Agaricomycetes</taxon>
        <taxon>Polyporales</taxon>
        <taxon>Sparassidaceae</taxon>
        <taxon>Sparassis</taxon>
    </lineage>
</organism>
<evidence type="ECO:0000256" key="1">
    <source>
        <dbReference type="SAM" id="MobiDB-lite"/>
    </source>
</evidence>
<reference evidence="2 3" key="1">
    <citation type="journal article" date="2018" name="Sci. Rep.">
        <title>Genome sequence of the cauliflower mushroom Sparassis crispa (Hanabiratake) and its association with beneficial usage.</title>
        <authorList>
            <person name="Kiyama R."/>
            <person name="Furutani Y."/>
            <person name="Kawaguchi K."/>
            <person name="Nakanishi T."/>
        </authorList>
    </citation>
    <scope>NUCLEOTIDE SEQUENCE [LARGE SCALE GENOMIC DNA]</scope>
</reference>
<dbReference type="OrthoDB" id="3003360at2759"/>
<name>A0A401H6D2_9APHY</name>
<sequence length="270" mass="29068">MSTPTSSLVAPHTVVPVGTSETVPTSLAPSAVYVDNELTPPAPDVSECFHKENYTVRQWAGHINYTVAAYTYVTGGSLTDPKFTEHGGEVWVILVHGGGCQAQAFKQFANIDIKASIDGLVTGGTTPLKAEQQLPPTGSGERQYDPSGQITPFTKYTIDYGHLMTLLRNGGADFVSFQAKYGDVYSTFIGTQNGEVMVNGKEVEFLVTGSGSPDGPNMNIHGFSVFSTFTRIEGISINIEYNVIVNGSNSDLTWRDNGSKSFTLNLMPEH</sequence>
<proteinExistence type="predicted"/>
<dbReference type="AlphaFoldDB" id="A0A401H6D2"/>